<evidence type="ECO:0000313" key="1">
    <source>
        <dbReference type="EMBL" id="MBP2455053.1"/>
    </source>
</evidence>
<accession>A0ABS4ZZW8</accession>
<dbReference type="InterPro" id="IPR038743">
    <property type="entry name" value="YjgH-like"/>
</dbReference>
<name>A0ABS4ZZW8_9MYCO</name>
<gene>
    <name evidence="1" type="ORF">JOF57_004966</name>
</gene>
<dbReference type="InterPro" id="IPR035959">
    <property type="entry name" value="RutC-like_sf"/>
</dbReference>
<organism evidence="1 2">
    <name type="scientific">Mycolicibacterium lutetiense</name>
    <dbReference type="NCBI Taxonomy" id="1641992"/>
    <lineage>
        <taxon>Bacteria</taxon>
        <taxon>Bacillati</taxon>
        <taxon>Actinomycetota</taxon>
        <taxon>Actinomycetes</taxon>
        <taxon>Mycobacteriales</taxon>
        <taxon>Mycobacteriaceae</taxon>
        <taxon>Mycolicibacterium</taxon>
    </lineage>
</organism>
<dbReference type="InterPro" id="IPR006175">
    <property type="entry name" value="YjgF/YER057c/UK114"/>
</dbReference>
<dbReference type="PANTHER" id="PTHR11803:SF44">
    <property type="entry name" value="RUTC FAMILY PROTEIN YJGH"/>
    <property type="match status" value="1"/>
</dbReference>
<dbReference type="Pfam" id="PF01042">
    <property type="entry name" value="Ribonuc_L-PSP"/>
    <property type="match status" value="1"/>
</dbReference>
<dbReference type="PANTHER" id="PTHR11803">
    <property type="entry name" value="2-IMINOBUTANOATE/2-IMINOPROPANOATE DEAMINASE RIDA"/>
    <property type="match status" value="1"/>
</dbReference>
<proteinExistence type="predicted"/>
<dbReference type="SUPFAM" id="SSF55298">
    <property type="entry name" value="YjgF-like"/>
    <property type="match status" value="1"/>
</dbReference>
<dbReference type="RefSeq" id="WP_209921277.1">
    <property type="nucleotide sequence ID" value="NZ_JAGIOP010000002.1"/>
</dbReference>
<comment type="caution">
    <text evidence="1">The sequence shown here is derived from an EMBL/GenBank/DDBJ whole genome shotgun (WGS) entry which is preliminary data.</text>
</comment>
<dbReference type="EMBL" id="JAGIOP010000002">
    <property type="protein sequence ID" value="MBP2455053.1"/>
    <property type="molecule type" value="Genomic_DNA"/>
</dbReference>
<dbReference type="Gene3D" id="3.30.1330.40">
    <property type="entry name" value="RutC-like"/>
    <property type="match status" value="1"/>
</dbReference>
<keyword evidence="2" id="KW-1185">Reference proteome</keyword>
<evidence type="ECO:0000313" key="2">
    <source>
        <dbReference type="Proteomes" id="UP000694460"/>
    </source>
</evidence>
<reference evidence="1 2" key="1">
    <citation type="submission" date="2021-03" db="EMBL/GenBank/DDBJ databases">
        <title>Sequencing the genomes of 1000 actinobacteria strains.</title>
        <authorList>
            <person name="Klenk H.-P."/>
        </authorList>
    </citation>
    <scope>NUCLEOTIDE SEQUENCE [LARGE SCALE GENOMIC DNA]</scope>
    <source>
        <strain evidence="1 2">DSM 46713</strain>
    </source>
</reference>
<protein>
    <submittedName>
        <fullName evidence="1">Enamine deaminase RidA (YjgF/YER057c/UK114 family)</fullName>
    </submittedName>
</protein>
<sequence>MTSPENIVVPEWMQPMYDAHHFAPAVIDGDHLRCSGMMGLRPDLTLPAEPLAQFTLAFENLRGLLAEAGLTFADVVDITSYHVGLQQHIQAFGAVKDQFVAAPFPAWTAVGVTELAMGALVEIKIVARVR</sequence>
<dbReference type="CDD" id="cd02198">
    <property type="entry name" value="YjgH_like"/>
    <property type="match status" value="1"/>
</dbReference>
<dbReference type="Proteomes" id="UP000694460">
    <property type="component" value="Unassembled WGS sequence"/>
</dbReference>